<reference evidence="2 3" key="1">
    <citation type="submission" date="2024-04" db="EMBL/GenBank/DDBJ databases">
        <title>Luteolibacter sp. isolated from soil.</title>
        <authorList>
            <person name="An J."/>
        </authorList>
    </citation>
    <scope>NUCLEOTIDE SEQUENCE [LARGE SCALE GENOMIC DNA]</scope>
    <source>
        <strain evidence="2 3">Y139</strain>
    </source>
</reference>
<dbReference type="EMBL" id="JBBUKT010000007">
    <property type="protein sequence ID" value="MEK7952391.1"/>
    <property type="molecule type" value="Genomic_DNA"/>
</dbReference>
<dbReference type="InterPro" id="IPR011041">
    <property type="entry name" value="Quinoprot_gluc/sorb_DH_b-prop"/>
</dbReference>
<sequence length="405" mass="44580">MKIPLSMLVLLLPVSAQDTKDPVTTITGNVFRPPLVPASEERIAALKVADGFTVTVFAKDLGKPRMMAVSPEGRVYVTRRGEDGDVLMLQDKDGDGIAEEPTKVLSLPNVHGIAIRDGIAYLAAIREVYTAQIREDGSFGPLQKLYSDLPDAGQHPNRTLAFGPSGTLYLSVGSTCNAAPEPNPESATLIELETNGKGRRIHATGLRNTIGFAWQPETLKLYGMDHGIDWLGDEAQREELNEIKSGKNYGWPYVFEDGKPNPARDPQEDTGKSWEAYAKECEPSLLTLDAHSAPMAMLFPSTKQFPKEFHGDALVTLHGSWNRAKASGYKVVRLHFKNGEPEAFEDFITGFYLEGDKSHFGRPCGLAEWKDGTVLMSDDSGGVIYRIWYSKKALENRPKTAPENE</sequence>
<dbReference type="Gene3D" id="2.120.10.30">
    <property type="entry name" value="TolB, C-terminal domain"/>
    <property type="match status" value="1"/>
</dbReference>
<protein>
    <submittedName>
        <fullName evidence="2">PQQ-dependent sugar dehydrogenase</fullName>
    </submittedName>
</protein>
<gene>
    <name evidence="2" type="ORF">WKV53_17905</name>
</gene>
<evidence type="ECO:0000313" key="3">
    <source>
        <dbReference type="Proteomes" id="UP001371305"/>
    </source>
</evidence>
<evidence type="ECO:0000259" key="1">
    <source>
        <dbReference type="Pfam" id="PF22807"/>
    </source>
</evidence>
<dbReference type="InterPro" id="IPR054539">
    <property type="entry name" value="Beta-prop_PDH"/>
</dbReference>
<dbReference type="SUPFAM" id="SSF50952">
    <property type="entry name" value="Soluble quinoprotein glucose dehydrogenase"/>
    <property type="match status" value="1"/>
</dbReference>
<dbReference type="InterPro" id="IPR011042">
    <property type="entry name" value="6-blade_b-propeller_TolB-like"/>
</dbReference>
<accession>A0ABU9AXC0</accession>
<feature type="domain" description="Pyrroloquinoline quinone-dependent pyranose dehydrogenase beta-propeller" evidence="1">
    <location>
        <begin position="47"/>
        <end position="387"/>
    </location>
</feature>
<dbReference type="Proteomes" id="UP001371305">
    <property type="component" value="Unassembled WGS sequence"/>
</dbReference>
<proteinExistence type="predicted"/>
<evidence type="ECO:0000313" key="2">
    <source>
        <dbReference type="EMBL" id="MEK7952391.1"/>
    </source>
</evidence>
<dbReference type="PANTHER" id="PTHR33546">
    <property type="entry name" value="LARGE, MULTIFUNCTIONAL SECRETED PROTEIN-RELATED"/>
    <property type="match status" value="1"/>
</dbReference>
<dbReference type="PANTHER" id="PTHR33546:SF1">
    <property type="entry name" value="LARGE, MULTIFUNCTIONAL SECRETED PROTEIN"/>
    <property type="match status" value="1"/>
</dbReference>
<name>A0ABU9AXC0_9BACT</name>
<keyword evidence="3" id="KW-1185">Reference proteome</keyword>
<dbReference type="Pfam" id="PF22807">
    <property type="entry name" value="TrAA12"/>
    <property type="match status" value="1"/>
</dbReference>
<dbReference type="RefSeq" id="WP_341406148.1">
    <property type="nucleotide sequence ID" value="NZ_JBBUKT010000007.1"/>
</dbReference>
<comment type="caution">
    <text evidence="2">The sequence shown here is derived from an EMBL/GenBank/DDBJ whole genome shotgun (WGS) entry which is preliminary data.</text>
</comment>
<organism evidence="2 3">
    <name type="scientific">Luteolibacter soli</name>
    <dbReference type="NCBI Taxonomy" id="3135280"/>
    <lineage>
        <taxon>Bacteria</taxon>
        <taxon>Pseudomonadati</taxon>
        <taxon>Verrucomicrobiota</taxon>
        <taxon>Verrucomicrobiia</taxon>
        <taxon>Verrucomicrobiales</taxon>
        <taxon>Verrucomicrobiaceae</taxon>
        <taxon>Luteolibacter</taxon>
    </lineage>
</organism>